<dbReference type="KEGG" id="slau:SLA_2609"/>
<dbReference type="EMBL" id="AP017424">
    <property type="protein sequence ID" value="BAU83532.1"/>
    <property type="molecule type" value="Genomic_DNA"/>
</dbReference>
<dbReference type="AlphaFoldDB" id="A0A169NFT3"/>
<protein>
    <recommendedName>
        <fullName evidence="2">Histidine kinase/HSP90-like ATPase domain-containing protein</fullName>
    </recommendedName>
</protein>
<dbReference type="PANTHER" id="PTHR35526:SF3">
    <property type="entry name" value="ANTI-SIGMA-F FACTOR RSBW"/>
    <property type="match status" value="1"/>
</dbReference>
<keyword evidence="4" id="KW-1185">Reference proteome</keyword>
<evidence type="ECO:0000313" key="4">
    <source>
        <dbReference type="Proteomes" id="UP000217676"/>
    </source>
</evidence>
<gene>
    <name evidence="3" type="ORF">SLA_2609</name>
</gene>
<keyword evidence="1" id="KW-0723">Serine/threonine-protein kinase</keyword>
<dbReference type="SUPFAM" id="SSF55874">
    <property type="entry name" value="ATPase domain of HSP90 chaperone/DNA topoisomerase II/histidine kinase"/>
    <property type="match status" value="1"/>
</dbReference>
<dbReference type="Pfam" id="PF13581">
    <property type="entry name" value="HATPase_c_2"/>
    <property type="match status" value="1"/>
</dbReference>
<organism evidence="3 4">
    <name type="scientific">Streptomyces laurentii</name>
    <dbReference type="NCBI Taxonomy" id="39478"/>
    <lineage>
        <taxon>Bacteria</taxon>
        <taxon>Bacillati</taxon>
        <taxon>Actinomycetota</taxon>
        <taxon>Actinomycetes</taxon>
        <taxon>Kitasatosporales</taxon>
        <taxon>Streptomycetaceae</taxon>
        <taxon>Streptomyces</taxon>
    </lineage>
</organism>
<proteinExistence type="predicted"/>
<evidence type="ECO:0000259" key="2">
    <source>
        <dbReference type="Pfam" id="PF13581"/>
    </source>
</evidence>
<dbReference type="Proteomes" id="UP000217676">
    <property type="component" value="Chromosome"/>
</dbReference>
<evidence type="ECO:0000256" key="1">
    <source>
        <dbReference type="ARBA" id="ARBA00022527"/>
    </source>
</evidence>
<dbReference type="PANTHER" id="PTHR35526">
    <property type="entry name" value="ANTI-SIGMA-F FACTOR RSBW-RELATED"/>
    <property type="match status" value="1"/>
</dbReference>
<feature type="domain" description="Histidine kinase/HSP90-like ATPase" evidence="2">
    <location>
        <begin position="17"/>
        <end position="116"/>
    </location>
</feature>
<keyword evidence="1" id="KW-0808">Transferase</keyword>
<dbReference type="Gene3D" id="3.30.565.10">
    <property type="entry name" value="Histidine kinase-like ATPase, C-terminal domain"/>
    <property type="match status" value="1"/>
</dbReference>
<keyword evidence="1" id="KW-0418">Kinase</keyword>
<dbReference type="InterPro" id="IPR003594">
    <property type="entry name" value="HATPase_dom"/>
</dbReference>
<dbReference type="InterPro" id="IPR036890">
    <property type="entry name" value="HATPase_C_sf"/>
</dbReference>
<reference evidence="3 4" key="1">
    <citation type="journal article" date="2016" name="Genome Announc.">
        <title>Complete Genome Sequence of Thiostrepton-Producing Streptomyces laurentii ATCC 31255.</title>
        <authorList>
            <person name="Doi K."/>
            <person name="Fujino Y."/>
            <person name="Nagayoshi Y."/>
            <person name="Ohshima T."/>
            <person name="Ogata S."/>
        </authorList>
    </citation>
    <scope>NUCLEOTIDE SEQUENCE [LARGE SCALE GENOMIC DNA]</scope>
    <source>
        <strain evidence="3 4">ATCC 31255</strain>
    </source>
</reference>
<accession>A0A169NFT3</accession>
<name>A0A169NFT3_STRLU</name>
<sequence length="213" mass="22801">MAFTEHGEPRVRCVLPFEAVPGEVRLLRRAVRSTLGQWGARCAADEAELVVTELATNVIKHAGEGAPATLVLEMDGSRLRLELHDLSPVLPVAEPGSPEVCDAECGRGLHLLAAMSVEWGALLMERGKLVWCELPLVTDVVSARADRAASALEAYRALMGVRGSVAAARSRVNQTAAVSLIADLLVWFEQQGSDPDDALDRAQQLYEAGAVPV</sequence>
<dbReference type="GO" id="GO:0004674">
    <property type="term" value="F:protein serine/threonine kinase activity"/>
    <property type="evidence" value="ECO:0007669"/>
    <property type="project" value="UniProtKB-KW"/>
</dbReference>
<dbReference type="CDD" id="cd16936">
    <property type="entry name" value="HATPase_RsbW-like"/>
    <property type="match status" value="1"/>
</dbReference>
<dbReference type="InterPro" id="IPR050267">
    <property type="entry name" value="Anti-sigma-factor_SerPK"/>
</dbReference>
<evidence type="ECO:0000313" key="3">
    <source>
        <dbReference type="EMBL" id="BAU83532.1"/>
    </source>
</evidence>